<evidence type="ECO:0000313" key="2">
    <source>
        <dbReference type="EMBL" id="KAJ8707675.1"/>
    </source>
</evidence>
<dbReference type="InterPro" id="IPR043128">
    <property type="entry name" value="Rev_trsase/Diguanyl_cyclase"/>
</dbReference>
<accession>A0AAD7Y9G2</accession>
<gene>
    <name evidence="2" type="ORF">PYW07_011352</name>
</gene>
<evidence type="ECO:0000313" key="3">
    <source>
        <dbReference type="Proteomes" id="UP001231518"/>
    </source>
</evidence>
<dbReference type="SUPFAM" id="SSF56672">
    <property type="entry name" value="DNA/RNA polymerases"/>
    <property type="match status" value="1"/>
</dbReference>
<dbReference type="PROSITE" id="PS50878">
    <property type="entry name" value="RT_POL"/>
    <property type="match status" value="1"/>
</dbReference>
<dbReference type="PANTHER" id="PTHR37984:SF9">
    <property type="entry name" value="INTEGRASE CATALYTIC DOMAIN-CONTAINING PROTEIN"/>
    <property type="match status" value="1"/>
</dbReference>
<dbReference type="InterPro" id="IPR043502">
    <property type="entry name" value="DNA/RNA_pol_sf"/>
</dbReference>
<reference evidence="2" key="1">
    <citation type="submission" date="2023-03" db="EMBL/GenBank/DDBJ databases">
        <title>Chromosome-level genomes of two armyworms, Mythimna separata and Mythimna loreyi, provide insights into the biosynthesis and reception of sex pheromones.</title>
        <authorList>
            <person name="Zhao H."/>
        </authorList>
    </citation>
    <scope>NUCLEOTIDE SEQUENCE</scope>
    <source>
        <strain evidence="2">BeijingLab</strain>
        <tissue evidence="2">Pupa</tissue>
    </source>
</reference>
<dbReference type="Gene3D" id="3.10.10.10">
    <property type="entry name" value="HIV Type 1 Reverse Transcriptase, subunit A, domain 1"/>
    <property type="match status" value="1"/>
</dbReference>
<dbReference type="InterPro" id="IPR000477">
    <property type="entry name" value="RT_dom"/>
</dbReference>
<dbReference type="GO" id="GO:0071897">
    <property type="term" value="P:DNA biosynthetic process"/>
    <property type="evidence" value="ECO:0007669"/>
    <property type="project" value="UniProtKB-ARBA"/>
</dbReference>
<evidence type="ECO:0000259" key="1">
    <source>
        <dbReference type="PROSITE" id="PS50878"/>
    </source>
</evidence>
<sequence length="354" mass="40349">MEILKVCAISISCQNSESCSNVLVEEEFPSIFNELGVFKDKFHIKLVSNPKPYVQATPRSVSIPLLPKVKEELDRLQRLGIISQIEEPTDFVSPIVVVYRNDKLRICGDYTQVNKNILRPVFPIPKVQNTLSRLKGAKYFSKIDATAGFHQICLDEESRKLTTIITPFGRYIYNRLPFGLNCAPEYFSMKFSNLFSDLNVAIHMDDILVFQPSKESHDQMLREVLKRLHKEGITINKSKCVFGVKEVCYLGHIINQEGVKVDPDRITAISEFKSPSNKKELLQFLGMVNFVGRYIPNKSHILAPLHELLKEDRMFIWGHPQIQAFQSIKDNLQIAPTLAHFDPSLNIIVSADST</sequence>
<dbReference type="Gene3D" id="3.30.70.270">
    <property type="match status" value="2"/>
</dbReference>
<proteinExistence type="predicted"/>
<dbReference type="PANTHER" id="PTHR37984">
    <property type="entry name" value="PROTEIN CBG26694"/>
    <property type="match status" value="1"/>
</dbReference>
<keyword evidence="3" id="KW-1185">Reference proteome</keyword>
<comment type="caution">
    <text evidence="2">The sequence shown here is derived from an EMBL/GenBank/DDBJ whole genome shotgun (WGS) entry which is preliminary data.</text>
</comment>
<dbReference type="Proteomes" id="UP001231518">
    <property type="component" value="Chromosome 28"/>
</dbReference>
<protein>
    <recommendedName>
        <fullName evidence="1">Reverse transcriptase domain-containing protein</fullName>
    </recommendedName>
</protein>
<feature type="domain" description="Reverse transcriptase" evidence="1">
    <location>
        <begin position="79"/>
        <end position="254"/>
    </location>
</feature>
<organism evidence="2 3">
    <name type="scientific">Mythimna separata</name>
    <name type="common">Oriental armyworm</name>
    <name type="synonym">Pseudaletia separata</name>
    <dbReference type="NCBI Taxonomy" id="271217"/>
    <lineage>
        <taxon>Eukaryota</taxon>
        <taxon>Metazoa</taxon>
        <taxon>Ecdysozoa</taxon>
        <taxon>Arthropoda</taxon>
        <taxon>Hexapoda</taxon>
        <taxon>Insecta</taxon>
        <taxon>Pterygota</taxon>
        <taxon>Neoptera</taxon>
        <taxon>Endopterygota</taxon>
        <taxon>Lepidoptera</taxon>
        <taxon>Glossata</taxon>
        <taxon>Ditrysia</taxon>
        <taxon>Noctuoidea</taxon>
        <taxon>Noctuidae</taxon>
        <taxon>Noctuinae</taxon>
        <taxon>Hadenini</taxon>
        <taxon>Mythimna</taxon>
    </lineage>
</organism>
<dbReference type="EMBL" id="JARGEI010000027">
    <property type="protein sequence ID" value="KAJ8707675.1"/>
    <property type="molecule type" value="Genomic_DNA"/>
</dbReference>
<dbReference type="Pfam" id="PF00078">
    <property type="entry name" value="RVT_1"/>
    <property type="match status" value="1"/>
</dbReference>
<dbReference type="InterPro" id="IPR050951">
    <property type="entry name" value="Retrovirus_Pol_polyprotein"/>
</dbReference>
<name>A0AAD7Y9G2_MYTSE</name>
<dbReference type="CDD" id="cd01647">
    <property type="entry name" value="RT_LTR"/>
    <property type="match status" value="1"/>
</dbReference>
<dbReference type="AlphaFoldDB" id="A0AAD7Y9G2"/>
<dbReference type="FunFam" id="3.30.70.270:FF:000023">
    <property type="entry name" value="Pol"/>
    <property type="match status" value="1"/>
</dbReference>